<evidence type="ECO:0000256" key="4">
    <source>
        <dbReference type="ARBA" id="ARBA00022842"/>
    </source>
</evidence>
<keyword evidence="8" id="KW-1185">Reference proteome</keyword>
<reference evidence="6 8" key="1">
    <citation type="submission" date="2015-12" db="EMBL/GenBank/DDBJ databases">
        <title>Update maize B73 reference genome by single molecule sequencing technologies.</title>
        <authorList>
            <consortium name="Maize Genome Sequencing Project"/>
            <person name="Ware D."/>
        </authorList>
    </citation>
    <scope>NUCLEOTIDE SEQUENCE [LARGE SCALE GENOMIC DNA]</scope>
    <source>
        <strain evidence="8">cv. B73</strain>
        <tissue evidence="6">Seedling</tissue>
    </source>
</reference>
<dbReference type="Gene3D" id="3.40.50.1000">
    <property type="entry name" value="HAD superfamily/HAD-like"/>
    <property type="match status" value="1"/>
</dbReference>
<evidence type="ECO:0000256" key="1">
    <source>
        <dbReference type="ARBA" id="ARBA00001946"/>
    </source>
</evidence>
<dbReference type="ExpressionAtlas" id="A0A1D6NLE8">
    <property type="expression patterns" value="baseline and differential"/>
</dbReference>
<dbReference type="InterPro" id="IPR006384">
    <property type="entry name" value="HAD_hydro_PyrdxlP_Pase-like"/>
</dbReference>
<feature type="compositionally biased region" description="Polar residues" evidence="5">
    <location>
        <begin position="198"/>
        <end position="209"/>
    </location>
</feature>
<dbReference type="InterPro" id="IPR016965">
    <property type="entry name" value="Pase_PHOSPHO-typ"/>
</dbReference>
<reference evidence="7" key="3">
    <citation type="submission" date="2021-05" db="UniProtKB">
        <authorList>
            <consortium name="EnsemblPlants"/>
        </authorList>
    </citation>
    <scope>IDENTIFICATION</scope>
    <source>
        <strain evidence="7">cv. B73</strain>
    </source>
</reference>
<comment type="cofactor">
    <cofactor evidence="1">
        <name>Mg(2+)</name>
        <dbReference type="ChEBI" id="CHEBI:18420"/>
    </cofactor>
</comment>
<protein>
    <submittedName>
        <fullName evidence="6">Phosphoethanolamine/phosphocholine phosphatase</fullName>
    </submittedName>
</protein>
<dbReference type="EnsemblPlants" id="Zm00001eb161360_T005">
    <property type="protein sequence ID" value="Zm00001eb161360_P005"/>
    <property type="gene ID" value="Zm00001eb161360"/>
</dbReference>
<dbReference type="Proteomes" id="UP000007305">
    <property type="component" value="Chromosome 3"/>
</dbReference>
<dbReference type="PANTHER" id="PTHR20889">
    <property type="entry name" value="PHOSPHATASE, ORPHAN 1, 2"/>
    <property type="match status" value="1"/>
</dbReference>
<proteinExistence type="evidence at protein level"/>
<gene>
    <name evidence="7" type="primary">LOC100281893</name>
    <name evidence="6" type="ORF">ZEAMMB73_Zm00001d044395</name>
</gene>
<dbReference type="SUPFAM" id="SSF56784">
    <property type="entry name" value="HAD-like"/>
    <property type="match status" value="1"/>
</dbReference>
<dbReference type="GO" id="GO:0046872">
    <property type="term" value="F:metal ion binding"/>
    <property type="evidence" value="ECO:0007669"/>
    <property type="project" value="UniProtKB-KW"/>
</dbReference>
<dbReference type="Pfam" id="PF06888">
    <property type="entry name" value="Put_Phosphatase"/>
    <property type="match status" value="1"/>
</dbReference>
<accession>A0A1D6NLE8</accession>
<reference evidence="7" key="2">
    <citation type="submission" date="2019-07" db="EMBL/GenBank/DDBJ databases">
        <authorList>
            <person name="Seetharam A."/>
            <person name="Woodhouse M."/>
            <person name="Cannon E."/>
        </authorList>
    </citation>
    <scope>NUCLEOTIDE SEQUENCE [LARGE SCALE GENOMIC DNA]</scope>
    <source>
        <strain evidence="7">cv. B73</strain>
    </source>
</reference>
<dbReference type="Gramene" id="Zm00001eb161360_T005">
    <property type="protein sequence ID" value="Zm00001eb161360_P005"/>
    <property type="gene ID" value="Zm00001eb161360"/>
</dbReference>
<sequence length="245" mass="26689">MASASAPEVVVVFDFDRTIIDWDSDDWVITKLGAADAFQRLRPTMRWNPLMDRMMAELHARGKTPEDIRDCLRSAPLDTHVVSAVKTAAALGCDLKVVSDANTFFIETVLAHHGVLGCFSEIVTNPASVDADGRLRISPFHDPASAPHGCSLCPDNMCKCRARYWGGSRQQAVTRSGAGASSTSVTGREITARPSSWGKGTTSWQGRTTPCGISSATTSSFSRLRFIRGTAARNWKRRCLSWPAK</sequence>
<evidence type="ECO:0000256" key="2">
    <source>
        <dbReference type="ARBA" id="ARBA00022723"/>
    </source>
</evidence>
<evidence type="ECO:0000313" key="6">
    <source>
        <dbReference type="EMBL" id="ONM41050.1"/>
    </source>
</evidence>
<keyword evidence="2" id="KW-0479">Metal-binding</keyword>
<dbReference type="InterPro" id="IPR036412">
    <property type="entry name" value="HAD-like_sf"/>
</dbReference>
<dbReference type="GeneID" id="100281893"/>
<evidence type="ECO:0000256" key="3">
    <source>
        <dbReference type="ARBA" id="ARBA00022801"/>
    </source>
</evidence>
<dbReference type="AlphaFoldDB" id="A0A1D6NLE8"/>
<dbReference type="KEGG" id="zma:100281893"/>
<evidence type="ECO:0007829" key="9">
    <source>
        <dbReference type="PeptideAtlas" id="A0A1D6NLE8"/>
    </source>
</evidence>
<dbReference type="RefSeq" id="NP_001148285.2">
    <property type="nucleotide sequence ID" value="NM_001154813.2"/>
</dbReference>
<dbReference type="EMBL" id="CM007649">
    <property type="protein sequence ID" value="ONM41050.1"/>
    <property type="molecule type" value="Genomic_DNA"/>
</dbReference>
<feature type="region of interest" description="Disordered" evidence="5">
    <location>
        <begin position="175"/>
        <end position="209"/>
    </location>
</feature>
<organism evidence="6">
    <name type="scientific">Zea mays</name>
    <name type="common">Maize</name>
    <dbReference type="NCBI Taxonomy" id="4577"/>
    <lineage>
        <taxon>Eukaryota</taxon>
        <taxon>Viridiplantae</taxon>
        <taxon>Streptophyta</taxon>
        <taxon>Embryophyta</taxon>
        <taxon>Tracheophyta</taxon>
        <taxon>Spermatophyta</taxon>
        <taxon>Magnoliopsida</taxon>
        <taxon>Liliopsida</taxon>
        <taxon>Poales</taxon>
        <taxon>Poaceae</taxon>
        <taxon>PACMAD clade</taxon>
        <taxon>Panicoideae</taxon>
        <taxon>Andropogonodae</taxon>
        <taxon>Andropogoneae</taxon>
        <taxon>Tripsacinae</taxon>
        <taxon>Zea</taxon>
    </lineage>
</organism>
<keyword evidence="4" id="KW-0460">Magnesium</keyword>
<dbReference type="NCBIfam" id="TIGR01488">
    <property type="entry name" value="HAD-SF-IB"/>
    <property type="match status" value="1"/>
</dbReference>
<evidence type="ECO:0000256" key="5">
    <source>
        <dbReference type="SAM" id="MobiDB-lite"/>
    </source>
</evidence>
<keyword evidence="3" id="KW-0378">Hydrolase</keyword>
<dbReference type="GO" id="GO:0016791">
    <property type="term" value="F:phosphatase activity"/>
    <property type="evidence" value="ECO:0007669"/>
    <property type="project" value="InterPro"/>
</dbReference>
<dbReference type="InterPro" id="IPR023214">
    <property type="entry name" value="HAD_sf"/>
</dbReference>
<evidence type="ECO:0000313" key="7">
    <source>
        <dbReference type="EnsemblPlants" id="Zm00001eb161360_P005"/>
    </source>
</evidence>
<dbReference type="OrthoDB" id="10267182at2759"/>
<name>A0A1D6NLE8_MAIZE</name>
<dbReference type="NCBIfam" id="TIGR01489">
    <property type="entry name" value="DKMTPPase-SF"/>
    <property type="match status" value="1"/>
</dbReference>
<keyword evidence="9" id="KW-1267">Proteomics identification</keyword>
<feature type="compositionally biased region" description="Low complexity" evidence="5">
    <location>
        <begin position="175"/>
        <end position="188"/>
    </location>
</feature>
<dbReference type="PANTHER" id="PTHR20889:SF28">
    <property type="entry name" value="OS01G0600500 PROTEIN"/>
    <property type="match status" value="1"/>
</dbReference>
<evidence type="ECO:0000313" key="8">
    <source>
        <dbReference type="Proteomes" id="UP000007305"/>
    </source>
</evidence>